<name>S4YIY0_SERPL</name>
<evidence type="ECO:0000313" key="3">
    <source>
        <dbReference type="Proteomes" id="UP000014900"/>
    </source>
</evidence>
<dbReference type="AlphaFoldDB" id="S4YIY0"/>
<dbReference type="KEGG" id="sry:M621_11885"/>
<organism evidence="2 3">
    <name type="scientific">Serratia plymuthica S13</name>
    <dbReference type="NCBI Taxonomy" id="1348660"/>
    <lineage>
        <taxon>Bacteria</taxon>
        <taxon>Pseudomonadati</taxon>
        <taxon>Pseudomonadota</taxon>
        <taxon>Gammaproteobacteria</taxon>
        <taxon>Enterobacterales</taxon>
        <taxon>Yersiniaceae</taxon>
        <taxon>Serratia</taxon>
    </lineage>
</organism>
<accession>S4YIY0</accession>
<dbReference type="EMBL" id="CP006566">
    <property type="protein sequence ID" value="AGP44426.1"/>
    <property type="molecule type" value="Genomic_DNA"/>
</dbReference>
<dbReference type="Proteomes" id="UP000014900">
    <property type="component" value="Chromosome"/>
</dbReference>
<dbReference type="Pfam" id="PF05016">
    <property type="entry name" value="ParE_toxin"/>
    <property type="match status" value="1"/>
</dbReference>
<dbReference type="Gene3D" id="3.30.2310.20">
    <property type="entry name" value="RelE-like"/>
    <property type="match status" value="1"/>
</dbReference>
<gene>
    <name evidence="2" type="ORF">M621_11885</name>
</gene>
<keyword evidence="1" id="KW-1277">Toxin-antitoxin system</keyword>
<dbReference type="RefSeq" id="WP_020438995.1">
    <property type="nucleotide sequence ID" value="NC_021659.1"/>
</dbReference>
<sequence>MRERIDIEYTATAKSTLLEIVHHLKANNVLPLPVVESIITGFETRVNLFPTGCQICPELLKIGCDKYRECNTVNGYRVIYSLEDSLITVHAFLAQKQDIQQTLFNRLIAS</sequence>
<proteinExistence type="predicted"/>
<protein>
    <submittedName>
        <fullName evidence="2">Plasmid stabilization protein</fullName>
    </submittedName>
</protein>
<dbReference type="InterPro" id="IPR035093">
    <property type="entry name" value="RelE/ParE_toxin_dom_sf"/>
</dbReference>
<dbReference type="PATRIC" id="fig|1348660.3.peg.2318"/>
<dbReference type="InterPro" id="IPR007712">
    <property type="entry name" value="RelE/ParE_toxin"/>
</dbReference>
<dbReference type="eggNOG" id="COG3668">
    <property type="taxonomic scope" value="Bacteria"/>
</dbReference>
<dbReference type="HOGENOM" id="CLU_168985_0_0_6"/>
<evidence type="ECO:0000313" key="2">
    <source>
        <dbReference type="EMBL" id="AGP44426.1"/>
    </source>
</evidence>
<evidence type="ECO:0000256" key="1">
    <source>
        <dbReference type="ARBA" id="ARBA00022649"/>
    </source>
</evidence>
<reference evidence="2 3" key="1">
    <citation type="journal article" date="2013" name="Genome Announc.">
        <title>Genome Sequence of Serratia plymuthica Strain S13, an Endophyte with Germination- and Plant-Growth-Promoting Activity from the Flower of Styrian Oil Pumpkin.</title>
        <authorList>
            <person name="Muller H."/>
            <person name="Furnkranz M."/>
            <person name="Grube M."/>
            <person name="Berg G."/>
        </authorList>
    </citation>
    <scope>NUCLEOTIDE SEQUENCE [LARGE SCALE GENOMIC DNA]</scope>
    <source>
        <strain evidence="2">S13</strain>
    </source>
</reference>